<dbReference type="EMBL" id="ML179075">
    <property type="protein sequence ID" value="THV02608.1"/>
    <property type="molecule type" value="Genomic_DNA"/>
</dbReference>
<evidence type="ECO:0000256" key="1">
    <source>
        <dbReference type="SAM" id="Phobius"/>
    </source>
</evidence>
<name>A0A4S8MIP4_DENBC</name>
<dbReference type="AlphaFoldDB" id="A0A4S8MIP4"/>
<keyword evidence="3" id="KW-1185">Reference proteome</keyword>
<evidence type="ECO:0000313" key="3">
    <source>
        <dbReference type="Proteomes" id="UP000297245"/>
    </source>
</evidence>
<feature type="transmembrane region" description="Helical" evidence="1">
    <location>
        <begin position="13"/>
        <end position="31"/>
    </location>
</feature>
<gene>
    <name evidence="2" type="ORF">K435DRAFT_338422</name>
</gene>
<sequence>MFRNFHNGSVLSYLLRLFPVTIFPVTIKIIMSHRYGVLGVIRHRKHECSKLWETNHITKDFVQSLPVYPHWTPQLGPFCEAEMQSVNILSKLGRKVILKEFDNI</sequence>
<evidence type="ECO:0000313" key="2">
    <source>
        <dbReference type="EMBL" id="THV02608.1"/>
    </source>
</evidence>
<dbReference type="Proteomes" id="UP000297245">
    <property type="component" value="Unassembled WGS sequence"/>
</dbReference>
<keyword evidence="1" id="KW-0812">Transmembrane</keyword>
<proteinExistence type="predicted"/>
<keyword evidence="1" id="KW-1133">Transmembrane helix</keyword>
<protein>
    <submittedName>
        <fullName evidence="2">Uncharacterized protein</fullName>
    </submittedName>
</protein>
<accession>A0A4S8MIP4</accession>
<keyword evidence="1" id="KW-0472">Membrane</keyword>
<reference evidence="2 3" key="1">
    <citation type="journal article" date="2019" name="Nat. Ecol. Evol.">
        <title>Megaphylogeny resolves global patterns of mushroom evolution.</title>
        <authorList>
            <person name="Varga T."/>
            <person name="Krizsan K."/>
            <person name="Foldi C."/>
            <person name="Dima B."/>
            <person name="Sanchez-Garcia M."/>
            <person name="Sanchez-Ramirez S."/>
            <person name="Szollosi G.J."/>
            <person name="Szarkandi J.G."/>
            <person name="Papp V."/>
            <person name="Albert L."/>
            <person name="Andreopoulos W."/>
            <person name="Angelini C."/>
            <person name="Antonin V."/>
            <person name="Barry K.W."/>
            <person name="Bougher N.L."/>
            <person name="Buchanan P."/>
            <person name="Buyck B."/>
            <person name="Bense V."/>
            <person name="Catcheside P."/>
            <person name="Chovatia M."/>
            <person name="Cooper J."/>
            <person name="Damon W."/>
            <person name="Desjardin D."/>
            <person name="Finy P."/>
            <person name="Geml J."/>
            <person name="Haridas S."/>
            <person name="Hughes K."/>
            <person name="Justo A."/>
            <person name="Karasinski D."/>
            <person name="Kautmanova I."/>
            <person name="Kiss B."/>
            <person name="Kocsube S."/>
            <person name="Kotiranta H."/>
            <person name="LaButti K.M."/>
            <person name="Lechner B.E."/>
            <person name="Liimatainen K."/>
            <person name="Lipzen A."/>
            <person name="Lukacs Z."/>
            <person name="Mihaltcheva S."/>
            <person name="Morgado L.N."/>
            <person name="Niskanen T."/>
            <person name="Noordeloos M.E."/>
            <person name="Ohm R.A."/>
            <person name="Ortiz-Santana B."/>
            <person name="Ovrebo C."/>
            <person name="Racz N."/>
            <person name="Riley R."/>
            <person name="Savchenko A."/>
            <person name="Shiryaev A."/>
            <person name="Soop K."/>
            <person name="Spirin V."/>
            <person name="Szebenyi C."/>
            <person name="Tomsovsky M."/>
            <person name="Tulloss R.E."/>
            <person name="Uehling J."/>
            <person name="Grigoriev I.V."/>
            <person name="Vagvolgyi C."/>
            <person name="Papp T."/>
            <person name="Martin F.M."/>
            <person name="Miettinen O."/>
            <person name="Hibbett D.S."/>
            <person name="Nagy L.G."/>
        </authorList>
    </citation>
    <scope>NUCLEOTIDE SEQUENCE [LARGE SCALE GENOMIC DNA]</scope>
    <source>
        <strain evidence="2 3">CBS 962.96</strain>
    </source>
</reference>
<organism evidence="2 3">
    <name type="scientific">Dendrothele bispora (strain CBS 962.96)</name>
    <dbReference type="NCBI Taxonomy" id="1314807"/>
    <lineage>
        <taxon>Eukaryota</taxon>
        <taxon>Fungi</taxon>
        <taxon>Dikarya</taxon>
        <taxon>Basidiomycota</taxon>
        <taxon>Agaricomycotina</taxon>
        <taxon>Agaricomycetes</taxon>
        <taxon>Agaricomycetidae</taxon>
        <taxon>Agaricales</taxon>
        <taxon>Agaricales incertae sedis</taxon>
        <taxon>Dendrothele</taxon>
    </lineage>
</organism>